<feature type="signal peptide" evidence="1">
    <location>
        <begin position="1"/>
        <end position="21"/>
    </location>
</feature>
<keyword evidence="1" id="KW-0732">Signal</keyword>
<protein>
    <submittedName>
        <fullName evidence="2">Uncharacterized protein</fullName>
    </submittedName>
</protein>
<dbReference type="RefSeq" id="WP_060604833.1">
    <property type="nucleotide sequence ID" value="NZ_FQZC01000002.1"/>
</dbReference>
<dbReference type="Proteomes" id="UP000184290">
    <property type="component" value="Unassembled WGS sequence"/>
</dbReference>
<proteinExistence type="predicted"/>
<dbReference type="EMBL" id="FQZC01000002">
    <property type="protein sequence ID" value="SHJ07969.1"/>
    <property type="molecule type" value="Genomic_DNA"/>
</dbReference>
<evidence type="ECO:0000313" key="3">
    <source>
        <dbReference type="Proteomes" id="UP000184290"/>
    </source>
</evidence>
<name>A0ABY1IF30_9HYPH</name>
<reference evidence="2 3" key="1">
    <citation type="submission" date="2016-11" db="EMBL/GenBank/DDBJ databases">
        <authorList>
            <person name="Varghese N."/>
            <person name="Submissions S."/>
        </authorList>
    </citation>
    <scope>NUCLEOTIDE SEQUENCE [LARGE SCALE GENOMIC DNA]</scope>
    <source>
        <strain evidence="2 3">DSM 21988</strain>
    </source>
</reference>
<gene>
    <name evidence="2" type="ORF">SAMN02745911_1611</name>
</gene>
<evidence type="ECO:0000256" key="1">
    <source>
        <dbReference type="SAM" id="SignalP"/>
    </source>
</evidence>
<accession>A0ABY1IF30</accession>
<evidence type="ECO:0000313" key="2">
    <source>
        <dbReference type="EMBL" id="SHJ07969.1"/>
    </source>
</evidence>
<feature type="chain" id="PRO_5047310883" evidence="1">
    <location>
        <begin position="22"/>
        <end position="124"/>
    </location>
</feature>
<comment type="caution">
    <text evidence="2">The sequence shown here is derived from an EMBL/GenBank/DDBJ whole genome shotgun (WGS) entry which is preliminary data.</text>
</comment>
<sequence length="124" mass="13238">MFGKLIRSAMLTLALAGGATAAAGGLAGMSAAAQEVRIGVGSGPVIQVQGRGYDHRHDRWRERDRDRGGCDARQALRKADRMGVHRARVVDAGRRSVTVAGRDRGGRTFVRFANARGCPVIGQR</sequence>
<keyword evidence="3" id="KW-1185">Reference proteome</keyword>
<organism evidence="2 3">
    <name type="scientific">Aureimonas altamirensis DSM 21988</name>
    <dbReference type="NCBI Taxonomy" id="1121026"/>
    <lineage>
        <taxon>Bacteria</taxon>
        <taxon>Pseudomonadati</taxon>
        <taxon>Pseudomonadota</taxon>
        <taxon>Alphaproteobacteria</taxon>
        <taxon>Hyphomicrobiales</taxon>
        <taxon>Aurantimonadaceae</taxon>
        <taxon>Aureimonas</taxon>
    </lineage>
</organism>